<proteinExistence type="predicted"/>
<gene>
    <name evidence="3" type="ORF">TNCT_528321</name>
</gene>
<reference evidence="3" key="1">
    <citation type="submission" date="2020-07" db="EMBL/GenBank/DDBJ databases">
        <title>Multicomponent nature underlies the extraordinary mechanical properties of spider dragline silk.</title>
        <authorList>
            <person name="Kono N."/>
            <person name="Nakamura H."/>
            <person name="Mori M."/>
            <person name="Yoshida Y."/>
            <person name="Ohtoshi R."/>
            <person name="Malay A.D."/>
            <person name="Moran D.A.P."/>
            <person name="Tomita M."/>
            <person name="Numata K."/>
            <person name="Arakawa K."/>
        </authorList>
    </citation>
    <scope>NUCLEOTIDE SEQUENCE</scope>
</reference>
<evidence type="ECO:0000313" key="3">
    <source>
        <dbReference type="EMBL" id="GFR11343.1"/>
    </source>
</evidence>
<keyword evidence="2" id="KW-0732">Signal</keyword>
<keyword evidence="4" id="KW-1185">Reference proteome</keyword>
<dbReference type="OrthoDB" id="6430978at2759"/>
<feature type="chain" id="PRO_5036498201" evidence="2">
    <location>
        <begin position="17"/>
        <end position="188"/>
    </location>
</feature>
<sequence length="188" mass="20296">MKYFLLLAVLPCLVLAYDCPDPKVSCSEGQMCCEIGGKYTCCASDEFIPEERRQMYAGTEIVKGFESFYNSTVQNSWTCNIITCSPGKCCNNDYCCPFPKGKCCIDRKCCPNGTQCCAAACCASGQECCGTGCCAYGQRCCGSWCCKKKQTCGVSPYSCYGAGAIFTPAVTTVLFLVASAVVSKKYFL</sequence>
<evidence type="ECO:0000313" key="4">
    <source>
        <dbReference type="Proteomes" id="UP000887116"/>
    </source>
</evidence>
<name>A0A8X6GVP6_TRICU</name>
<evidence type="ECO:0000256" key="1">
    <source>
        <dbReference type="SAM" id="Phobius"/>
    </source>
</evidence>
<keyword evidence="1" id="KW-0812">Transmembrane</keyword>
<dbReference type="AlphaFoldDB" id="A0A8X6GVP6"/>
<evidence type="ECO:0000256" key="2">
    <source>
        <dbReference type="SAM" id="SignalP"/>
    </source>
</evidence>
<organism evidence="3 4">
    <name type="scientific">Trichonephila clavata</name>
    <name type="common">Joro spider</name>
    <name type="synonym">Nephila clavata</name>
    <dbReference type="NCBI Taxonomy" id="2740835"/>
    <lineage>
        <taxon>Eukaryota</taxon>
        <taxon>Metazoa</taxon>
        <taxon>Ecdysozoa</taxon>
        <taxon>Arthropoda</taxon>
        <taxon>Chelicerata</taxon>
        <taxon>Arachnida</taxon>
        <taxon>Araneae</taxon>
        <taxon>Araneomorphae</taxon>
        <taxon>Entelegynae</taxon>
        <taxon>Araneoidea</taxon>
        <taxon>Nephilidae</taxon>
        <taxon>Trichonephila</taxon>
    </lineage>
</organism>
<protein>
    <submittedName>
        <fullName evidence="3">Uncharacterized protein</fullName>
    </submittedName>
</protein>
<keyword evidence="1" id="KW-1133">Transmembrane helix</keyword>
<feature type="signal peptide" evidence="2">
    <location>
        <begin position="1"/>
        <end position="16"/>
    </location>
</feature>
<accession>A0A8X6GVP6</accession>
<dbReference type="EMBL" id="BMAO01036521">
    <property type="protein sequence ID" value="GFR11343.1"/>
    <property type="molecule type" value="Genomic_DNA"/>
</dbReference>
<feature type="transmembrane region" description="Helical" evidence="1">
    <location>
        <begin position="160"/>
        <end position="182"/>
    </location>
</feature>
<keyword evidence="1" id="KW-0472">Membrane</keyword>
<comment type="caution">
    <text evidence="3">The sequence shown here is derived from an EMBL/GenBank/DDBJ whole genome shotgun (WGS) entry which is preliminary data.</text>
</comment>
<dbReference type="Proteomes" id="UP000887116">
    <property type="component" value="Unassembled WGS sequence"/>
</dbReference>